<evidence type="ECO:0000256" key="2">
    <source>
        <dbReference type="ARBA" id="ARBA00022475"/>
    </source>
</evidence>
<protein>
    <recommendedName>
        <fullName evidence="10">Odorant receptor</fullName>
    </recommendedName>
</protein>
<dbReference type="GO" id="GO:0007165">
    <property type="term" value="P:signal transduction"/>
    <property type="evidence" value="ECO:0007669"/>
    <property type="project" value="UniProtKB-KW"/>
</dbReference>
<feature type="transmembrane region" description="Helical" evidence="10">
    <location>
        <begin position="73"/>
        <end position="92"/>
    </location>
</feature>
<dbReference type="Pfam" id="PF02949">
    <property type="entry name" value="7tm_6"/>
    <property type="match status" value="1"/>
</dbReference>
<comment type="similarity">
    <text evidence="10">Belongs to the insect chemoreceptor superfamily. Heteromeric odorant receptor channel (TC 1.A.69) family.</text>
</comment>
<evidence type="ECO:0000313" key="11">
    <source>
        <dbReference type="EMBL" id="AXF48767.1"/>
    </source>
</evidence>
<name>A0A345BEU3_9NEOP</name>
<keyword evidence="4 10" id="KW-0812">Transmembrane</keyword>
<proteinExistence type="evidence at transcript level"/>
<keyword evidence="8 10" id="KW-0675">Receptor</keyword>
<evidence type="ECO:0000256" key="10">
    <source>
        <dbReference type="RuleBase" id="RU351113"/>
    </source>
</evidence>
<sequence>MNNYKILKNLCRKIYLVGPGDFWFEEGVIGNDGSFKYKFLCVILFFSYLFMTALEIFAAILSELPKDEKSDSVSFALSHTIVMIKIFSVMANRKQVKELTRKMVEVCKDYEEEERVAEHYRIIKINVGAYFISVYGSAACFIFEGIRKMLTGSHFITIVTYWPFYEDNSIIAVSFRFFTTFLLCVMMATMISIDSFAMVTLIMYKYKFVTLRYYLEGLRTKFDRNNTPGKEMYAAKQLHSGLIEGIVMHGNLIRLSKDIDQTFGTVVAVQVCQSSGSAVSLLLQIALSNDLTFGAGMKIILFVVALFFLLALFLCNAGEITYQASLLSNSIFYCGWHLCPMGRDLRRLVLLACASAQRPLVMKAFKMLELTYGTFIQVLRGTYSVFALFYAQNE</sequence>
<keyword evidence="7 10" id="KW-0472">Membrane</keyword>
<evidence type="ECO:0000256" key="8">
    <source>
        <dbReference type="ARBA" id="ARBA00023170"/>
    </source>
</evidence>
<feature type="transmembrane region" description="Helical" evidence="10">
    <location>
        <begin position="291"/>
        <end position="314"/>
    </location>
</feature>
<dbReference type="PANTHER" id="PTHR21137:SF35">
    <property type="entry name" value="ODORANT RECEPTOR 19A-RELATED"/>
    <property type="match status" value="1"/>
</dbReference>
<dbReference type="GO" id="GO:0005549">
    <property type="term" value="F:odorant binding"/>
    <property type="evidence" value="ECO:0007669"/>
    <property type="project" value="InterPro"/>
</dbReference>
<keyword evidence="9 10" id="KW-0807">Transducer</keyword>
<dbReference type="PANTHER" id="PTHR21137">
    <property type="entry name" value="ODORANT RECEPTOR"/>
    <property type="match status" value="1"/>
</dbReference>
<feature type="transmembrane region" description="Helical" evidence="10">
    <location>
        <begin position="127"/>
        <end position="146"/>
    </location>
</feature>
<keyword evidence="5 10" id="KW-0552">Olfaction</keyword>
<feature type="transmembrane region" description="Helical" evidence="10">
    <location>
        <begin position="39"/>
        <end position="61"/>
    </location>
</feature>
<keyword evidence="2" id="KW-1003">Cell membrane</keyword>
<dbReference type="InterPro" id="IPR004117">
    <property type="entry name" value="7tm6_olfct_rcpt"/>
</dbReference>
<dbReference type="GO" id="GO:0004984">
    <property type="term" value="F:olfactory receptor activity"/>
    <property type="evidence" value="ECO:0007669"/>
    <property type="project" value="InterPro"/>
</dbReference>
<evidence type="ECO:0000256" key="5">
    <source>
        <dbReference type="ARBA" id="ARBA00022725"/>
    </source>
</evidence>
<keyword evidence="6 10" id="KW-1133">Transmembrane helix</keyword>
<evidence type="ECO:0000256" key="6">
    <source>
        <dbReference type="ARBA" id="ARBA00022989"/>
    </source>
</evidence>
<feature type="transmembrane region" description="Helical" evidence="10">
    <location>
        <begin position="370"/>
        <end position="391"/>
    </location>
</feature>
<accession>A0A345BEU3</accession>
<comment type="subcellular location">
    <subcellularLocation>
        <location evidence="1 10">Cell membrane</location>
        <topology evidence="1 10">Multi-pass membrane protein</topology>
    </subcellularLocation>
</comment>
<evidence type="ECO:0000256" key="7">
    <source>
        <dbReference type="ARBA" id="ARBA00023136"/>
    </source>
</evidence>
<comment type="caution">
    <text evidence="10">Lacks conserved residue(s) required for the propagation of feature annotation.</text>
</comment>
<feature type="transmembrane region" description="Helical" evidence="10">
    <location>
        <begin position="177"/>
        <end position="204"/>
    </location>
</feature>
<evidence type="ECO:0000256" key="4">
    <source>
        <dbReference type="ARBA" id="ARBA00022692"/>
    </source>
</evidence>
<evidence type="ECO:0000256" key="3">
    <source>
        <dbReference type="ARBA" id="ARBA00022606"/>
    </source>
</evidence>
<dbReference type="EMBL" id="MG816582">
    <property type="protein sequence ID" value="AXF48767.1"/>
    <property type="molecule type" value="mRNA"/>
</dbReference>
<evidence type="ECO:0000256" key="1">
    <source>
        <dbReference type="ARBA" id="ARBA00004651"/>
    </source>
</evidence>
<keyword evidence="3 10" id="KW-0716">Sensory transduction</keyword>
<organism evidence="11">
    <name type="scientific">Lobesia botrana</name>
    <dbReference type="NCBI Taxonomy" id="209534"/>
    <lineage>
        <taxon>Eukaryota</taxon>
        <taxon>Metazoa</taxon>
        <taxon>Ecdysozoa</taxon>
        <taxon>Arthropoda</taxon>
        <taxon>Hexapoda</taxon>
        <taxon>Insecta</taxon>
        <taxon>Pterygota</taxon>
        <taxon>Neoptera</taxon>
        <taxon>Endopterygota</taxon>
        <taxon>Lepidoptera</taxon>
        <taxon>Glossata</taxon>
        <taxon>Ditrysia</taxon>
        <taxon>Tortricoidea</taxon>
        <taxon>Tortricidae</taxon>
        <taxon>Olethreutinae</taxon>
        <taxon>Olethreutini</taxon>
        <taxon>Lobesia</taxon>
    </lineage>
</organism>
<evidence type="ECO:0000256" key="9">
    <source>
        <dbReference type="ARBA" id="ARBA00023224"/>
    </source>
</evidence>
<dbReference type="GO" id="GO:0005886">
    <property type="term" value="C:plasma membrane"/>
    <property type="evidence" value="ECO:0007669"/>
    <property type="project" value="UniProtKB-SubCell"/>
</dbReference>
<reference evidence="11" key="1">
    <citation type="journal article" date="2018" name="Comp. Biochem. Physiol. Part D Genomics Proteomics">
        <title>Analysis of the grapevine moth Lobesia botrana antennal transcriptome and expression of odorant-binding and chemosensory proteins.</title>
        <authorList>
            <person name="Rojas V."/>
            <person name="Jimenez H."/>
            <person name="Palma-Millanao R."/>
            <person name="Gonzalez-Gonzalez A."/>
            <person name="Machuca J."/>
            <person name="Godoy R."/>
            <person name="Ceballos R."/>
            <person name="Mutis A."/>
            <person name="Venthur H."/>
        </authorList>
    </citation>
    <scope>NUCLEOTIDE SEQUENCE</scope>
</reference>
<dbReference type="AlphaFoldDB" id="A0A345BEU3"/>